<dbReference type="PANTHER" id="PTHR44051">
    <property type="entry name" value="GLUTATHIONE S-TRANSFERASE-RELATED"/>
    <property type="match status" value="1"/>
</dbReference>
<dbReference type="Pfam" id="PF02798">
    <property type="entry name" value="GST_N"/>
    <property type="match status" value="1"/>
</dbReference>
<dbReference type="SFLD" id="SFLDG00358">
    <property type="entry name" value="Main_(cytGST)"/>
    <property type="match status" value="1"/>
</dbReference>
<dbReference type="InterPro" id="IPR036249">
    <property type="entry name" value="Thioredoxin-like_sf"/>
</dbReference>
<dbReference type="CDD" id="cd03046">
    <property type="entry name" value="GST_N_GTT1_like"/>
    <property type="match status" value="1"/>
</dbReference>
<dbReference type="Gene3D" id="1.20.1050.10">
    <property type="match status" value="1"/>
</dbReference>
<dbReference type="AlphaFoldDB" id="A0A975NP50"/>
<proteinExistence type="predicted"/>
<evidence type="ECO:0000313" key="3">
    <source>
        <dbReference type="EMBL" id="QWG18096.1"/>
    </source>
</evidence>
<dbReference type="Proteomes" id="UP000680805">
    <property type="component" value="Chromosome"/>
</dbReference>
<name>A0A975NP50_9BRAD</name>
<dbReference type="InterPro" id="IPR004045">
    <property type="entry name" value="Glutathione_S-Trfase_N"/>
</dbReference>
<dbReference type="CDD" id="cd03207">
    <property type="entry name" value="GST_C_8"/>
    <property type="match status" value="1"/>
</dbReference>
<feature type="domain" description="GST N-terminal" evidence="1">
    <location>
        <begin position="1"/>
        <end position="79"/>
    </location>
</feature>
<dbReference type="Gene3D" id="3.40.30.10">
    <property type="entry name" value="Glutaredoxin"/>
    <property type="match status" value="1"/>
</dbReference>
<feature type="domain" description="GST C-terminal" evidence="2">
    <location>
        <begin position="85"/>
        <end position="202"/>
    </location>
</feature>
<dbReference type="PROSITE" id="PS50405">
    <property type="entry name" value="GST_CTER"/>
    <property type="match status" value="1"/>
</dbReference>
<accession>A0A975NP50</accession>
<gene>
    <name evidence="3" type="ORF">KMZ68_24640</name>
</gene>
<evidence type="ECO:0000313" key="4">
    <source>
        <dbReference type="Proteomes" id="UP000680805"/>
    </source>
</evidence>
<dbReference type="InterPro" id="IPR036282">
    <property type="entry name" value="Glutathione-S-Trfase_C_sf"/>
</dbReference>
<dbReference type="SUPFAM" id="SSF52833">
    <property type="entry name" value="Thioredoxin-like"/>
    <property type="match status" value="1"/>
</dbReference>
<dbReference type="SFLD" id="SFLDG01150">
    <property type="entry name" value="Main.1:_Beta-like"/>
    <property type="match status" value="1"/>
</dbReference>
<sequence>MILYYSPQTRAFPVLWALEEIGSEYELKIINLRQGAQKADDYRRLNPMMKVPTLADGETVVTETGAILLHLVDNPATSNLIPQRGDPRRAACIKWLFFVGSNLEPAMGERFQGWTPNPYYNGWGDFDRVQDVMSAALTQGPWLLGEQFTVADIYLAADLRIARMGDLIAADLAPFADYLHRIESRPAFIRTQELDARVAARSDGA</sequence>
<evidence type="ECO:0000259" key="2">
    <source>
        <dbReference type="PROSITE" id="PS50405"/>
    </source>
</evidence>
<dbReference type="PROSITE" id="PS50404">
    <property type="entry name" value="GST_NTER"/>
    <property type="match status" value="1"/>
</dbReference>
<dbReference type="PANTHER" id="PTHR44051:SF21">
    <property type="entry name" value="GLUTATHIONE S-TRANSFERASE FAMILY PROTEIN"/>
    <property type="match status" value="1"/>
</dbReference>
<organism evidence="3 4">
    <name type="scientific">Bradyrhizobium sediminis</name>
    <dbReference type="NCBI Taxonomy" id="2840469"/>
    <lineage>
        <taxon>Bacteria</taxon>
        <taxon>Pseudomonadati</taxon>
        <taxon>Pseudomonadota</taxon>
        <taxon>Alphaproteobacteria</taxon>
        <taxon>Hyphomicrobiales</taxon>
        <taxon>Nitrobacteraceae</taxon>
        <taxon>Bradyrhizobium</taxon>
    </lineage>
</organism>
<dbReference type="EMBL" id="CP076135">
    <property type="protein sequence ID" value="QWG18096.1"/>
    <property type="molecule type" value="Genomic_DNA"/>
</dbReference>
<dbReference type="KEGG" id="bsei:KMZ68_24640"/>
<protein>
    <submittedName>
        <fullName evidence="3">Glutathione S-transferase family protein</fullName>
    </submittedName>
</protein>
<dbReference type="RefSeq" id="WP_215613697.1">
    <property type="nucleotide sequence ID" value="NZ_CP076135.1"/>
</dbReference>
<evidence type="ECO:0000259" key="1">
    <source>
        <dbReference type="PROSITE" id="PS50404"/>
    </source>
</evidence>
<dbReference type="InterPro" id="IPR040079">
    <property type="entry name" value="Glutathione_S-Trfase"/>
</dbReference>
<dbReference type="InterPro" id="IPR010987">
    <property type="entry name" value="Glutathione-S-Trfase_C-like"/>
</dbReference>
<dbReference type="SUPFAM" id="SSF47616">
    <property type="entry name" value="GST C-terminal domain-like"/>
    <property type="match status" value="1"/>
</dbReference>
<reference evidence="3" key="1">
    <citation type="submission" date="2021-06" db="EMBL/GenBank/DDBJ databases">
        <title>Bradyrhizobium sp. S2-11-2 Genome sequencing.</title>
        <authorList>
            <person name="Jin L."/>
        </authorList>
    </citation>
    <scope>NUCLEOTIDE SEQUENCE</scope>
    <source>
        <strain evidence="3">S2-11-2</strain>
    </source>
</reference>
<dbReference type="SFLD" id="SFLDS00019">
    <property type="entry name" value="Glutathione_Transferase_(cytos"/>
    <property type="match status" value="1"/>
</dbReference>